<comment type="caution">
    <text evidence="7">The sequence shown here is derived from an EMBL/GenBank/DDBJ whole genome shotgun (WGS) entry which is preliminary data.</text>
</comment>
<dbReference type="PANTHER" id="PTHR30293">
    <property type="entry name" value="TRANSCRIPTIONAL REGULATORY PROTEIN NAC-RELATED"/>
    <property type="match status" value="1"/>
</dbReference>
<dbReference type="Gene3D" id="1.10.10.10">
    <property type="entry name" value="Winged helix-like DNA-binding domain superfamily/Winged helix DNA-binding domain"/>
    <property type="match status" value="1"/>
</dbReference>
<evidence type="ECO:0000256" key="2">
    <source>
        <dbReference type="ARBA" id="ARBA00023015"/>
    </source>
</evidence>
<dbReference type="InterPro" id="IPR036388">
    <property type="entry name" value="WH-like_DNA-bd_sf"/>
</dbReference>
<proteinExistence type="inferred from homology"/>
<evidence type="ECO:0000256" key="5">
    <source>
        <dbReference type="ARBA" id="ARBA00023163"/>
    </source>
</evidence>
<dbReference type="PANTHER" id="PTHR30293:SF0">
    <property type="entry name" value="NITROGEN ASSIMILATION REGULATORY PROTEIN NAC"/>
    <property type="match status" value="1"/>
</dbReference>
<evidence type="ECO:0000313" key="8">
    <source>
        <dbReference type="Proteomes" id="UP000214603"/>
    </source>
</evidence>
<dbReference type="FunFam" id="1.10.10.10:FF:000001">
    <property type="entry name" value="LysR family transcriptional regulator"/>
    <property type="match status" value="1"/>
</dbReference>
<keyword evidence="2" id="KW-0805">Transcription regulation</keyword>
<dbReference type="InterPro" id="IPR005119">
    <property type="entry name" value="LysR_subst-bd"/>
</dbReference>
<evidence type="ECO:0000256" key="1">
    <source>
        <dbReference type="ARBA" id="ARBA00009437"/>
    </source>
</evidence>
<dbReference type="SUPFAM" id="SSF46785">
    <property type="entry name" value="Winged helix' DNA-binding domain"/>
    <property type="match status" value="1"/>
</dbReference>
<dbReference type="Proteomes" id="UP000214603">
    <property type="component" value="Unassembled WGS sequence"/>
</dbReference>
<dbReference type="Pfam" id="PF00126">
    <property type="entry name" value="HTH_1"/>
    <property type="match status" value="1"/>
</dbReference>
<comment type="similarity">
    <text evidence="1">Belongs to the LysR transcriptional regulatory family.</text>
</comment>
<dbReference type="PROSITE" id="PS50931">
    <property type="entry name" value="HTH_LYSR"/>
    <property type="match status" value="1"/>
</dbReference>
<keyword evidence="4" id="KW-0010">Activator</keyword>
<accession>A0A225MYC5</accession>
<dbReference type="InterPro" id="IPR000847">
    <property type="entry name" value="LysR_HTH_N"/>
</dbReference>
<evidence type="ECO:0000259" key="6">
    <source>
        <dbReference type="PROSITE" id="PS50931"/>
    </source>
</evidence>
<protein>
    <submittedName>
        <fullName evidence="7">LysR family transcriptional regulator</fullName>
    </submittedName>
</protein>
<name>A0A225MYC5_9BURK</name>
<dbReference type="SUPFAM" id="SSF53850">
    <property type="entry name" value="Periplasmic binding protein-like II"/>
    <property type="match status" value="1"/>
</dbReference>
<keyword evidence="3" id="KW-0238">DNA-binding</keyword>
<evidence type="ECO:0000313" key="7">
    <source>
        <dbReference type="EMBL" id="OWT66225.1"/>
    </source>
</evidence>
<dbReference type="GO" id="GO:0003677">
    <property type="term" value="F:DNA binding"/>
    <property type="evidence" value="ECO:0007669"/>
    <property type="project" value="UniProtKB-KW"/>
</dbReference>
<dbReference type="RefSeq" id="WP_088601353.1">
    <property type="nucleotide sequence ID" value="NZ_NJIH01000001.1"/>
</dbReference>
<dbReference type="Gene3D" id="3.40.190.290">
    <property type="match status" value="1"/>
</dbReference>
<evidence type="ECO:0000256" key="3">
    <source>
        <dbReference type="ARBA" id="ARBA00023125"/>
    </source>
</evidence>
<dbReference type="EMBL" id="NJIH01000001">
    <property type="protein sequence ID" value="OWT66225.1"/>
    <property type="molecule type" value="Genomic_DNA"/>
</dbReference>
<organism evidence="7 8">
    <name type="scientific">Candidimonas nitroreducens</name>
    <dbReference type="NCBI Taxonomy" id="683354"/>
    <lineage>
        <taxon>Bacteria</taxon>
        <taxon>Pseudomonadati</taxon>
        <taxon>Pseudomonadota</taxon>
        <taxon>Betaproteobacteria</taxon>
        <taxon>Burkholderiales</taxon>
        <taxon>Alcaligenaceae</taxon>
        <taxon>Candidimonas</taxon>
    </lineage>
</organism>
<feature type="domain" description="HTH lysR-type" evidence="6">
    <location>
        <begin position="1"/>
        <end position="58"/>
    </location>
</feature>
<reference evidence="8" key="1">
    <citation type="submission" date="2017-06" db="EMBL/GenBank/DDBJ databases">
        <title>Herbaspirillum phytohormonus sp. nov., isolated from the root nodule of Robinia pseudoacacia in lead-zinc mine.</title>
        <authorList>
            <person name="Fan M."/>
            <person name="Lin Y."/>
        </authorList>
    </citation>
    <scope>NUCLEOTIDE SEQUENCE [LARGE SCALE GENOMIC DNA]</scope>
    <source>
        <strain evidence="8">SC-089</strain>
    </source>
</reference>
<dbReference type="Pfam" id="PF03466">
    <property type="entry name" value="LysR_substrate"/>
    <property type="match status" value="1"/>
</dbReference>
<sequence length="317" mass="34708">MELRQLRYFVRVVELGSMGRAALELGVTTSTLSQQISRLESELSTRLLQRLSTGVVPTGAGIEFWQHAQTVLRQVEIAANAAQEGRLSGAVRIGMAPTLALRLALPLIRAMRERYPKIRVNIVEGLSAYLTVLIDARRLDLSLRFDMGEDPRMHVTPLLKEYLYVIGRNDLPGMPLGRSTRLEHLAKLPLILPSGRHTLVSIIMNAFKRRNTIPNVVSEIDGLNTLMGAVQAGMGATIHPSSAVSVTNDERIVLVPIADKSLYRCSILTSHPDDELSPAALATRVVLKEVAHELIRDGAWEGASILDEKGLGTSFAA</sequence>
<evidence type="ECO:0000256" key="4">
    <source>
        <dbReference type="ARBA" id="ARBA00023159"/>
    </source>
</evidence>
<dbReference type="OrthoDB" id="8587114at2"/>
<dbReference type="InterPro" id="IPR036390">
    <property type="entry name" value="WH_DNA-bd_sf"/>
</dbReference>
<dbReference type="AlphaFoldDB" id="A0A225MYC5"/>
<dbReference type="GO" id="GO:2000142">
    <property type="term" value="P:regulation of DNA-templated transcription initiation"/>
    <property type="evidence" value="ECO:0007669"/>
    <property type="project" value="TreeGrafter"/>
</dbReference>
<dbReference type="GO" id="GO:0003700">
    <property type="term" value="F:DNA-binding transcription factor activity"/>
    <property type="evidence" value="ECO:0007669"/>
    <property type="project" value="InterPro"/>
</dbReference>
<gene>
    <name evidence="7" type="ORF">CEY11_00295</name>
</gene>
<keyword evidence="5" id="KW-0804">Transcription</keyword>
<keyword evidence="8" id="KW-1185">Reference proteome</keyword>